<protein>
    <submittedName>
        <fullName evidence="1">Plasmid maintenance protein CcdB</fullName>
    </submittedName>
</protein>
<dbReference type="EMBL" id="VTDZ01000270">
    <property type="protein sequence ID" value="TYS02114.1"/>
    <property type="molecule type" value="Genomic_DNA"/>
</dbReference>
<comment type="caution">
    <text evidence="1">The sequence shown here is derived from an EMBL/GenBank/DDBJ whole genome shotgun (WGS) entry which is preliminary data.</text>
</comment>
<evidence type="ECO:0000313" key="1">
    <source>
        <dbReference type="EMBL" id="TYS02114.1"/>
    </source>
</evidence>
<accession>A0AAE8WZZ3</accession>
<dbReference type="AlphaFoldDB" id="A0AAE8WZZ3"/>
<organism evidence="1 2">
    <name type="scientific">Enterobacter hormaechei</name>
    <dbReference type="NCBI Taxonomy" id="158836"/>
    <lineage>
        <taxon>Bacteria</taxon>
        <taxon>Pseudomonadati</taxon>
        <taxon>Pseudomonadota</taxon>
        <taxon>Gammaproteobacteria</taxon>
        <taxon>Enterobacterales</taxon>
        <taxon>Enterobacteriaceae</taxon>
        <taxon>Enterobacter</taxon>
        <taxon>Enterobacter cloacae complex</taxon>
    </lineage>
</organism>
<proteinExistence type="predicted"/>
<sequence length="24" mass="2581">DFICNIASSRNEIISALDAIVTNT</sequence>
<feature type="non-terminal residue" evidence="1">
    <location>
        <position position="1"/>
    </location>
</feature>
<name>A0AAE8WZZ3_9ENTR</name>
<gene>
    <name evidence="1" type="ORF">FZC81_26925</name>
</gene>
<reference evidence="1 2" key="1">
    <citation type="submission" date="2019-08" db="EMBL/GenBank/DDBJ databases">
        <title>Whole genome sequence analysis of bacterial isolates in patients.</title>
        <authorList>
            <person name="Jeong K.C."/>
        </authorList>
    </citation>
    <scope>NUCLEOTIDE SEQUENCE [LARGE SCALE GENOMIC DNA]</scope>
    <source>
        <strain evidence="1 2">KCJ3K342</strain>
    </source>
</reference>
<dbReference type="Proteomes" id="UP000322612">
    <property type="component" value="Unassembled WGS sequence"/>
</dbReference>
<evidence type="ECO:0000313" key="2">
    <source>
        <dbReference type="Proteomes" id="UP000322612"/>
    </source>
</evidence>